<organism evidence="1 2">
    <name type="scientific">Racocetra persica</name>
    <dbReference type="NCBI Taxonomy" id="160502"/>
    <lineage>
        <taxon>Eukaryota</taxon>
        <taxon>Fungi</taxon>
        <taxon>Fungi incertae sedis</taxon>
        <taxon>Mucoromycota</taxon>
        <taxon>Glomeromycotina</taxon>
        <taxon>Glomeromycetes</taxon>
        <taxon>Diversisporales</taxon>
        <taxon>Gigasporaceae</taxon>
        <taxon>Racocetra</taxon>
    </lineage>
</organism>
<keyword evidence="2" id="KW-1185">Reference proteome</keyword>
<name>A0ACA9Q5C2_9GLOM</name>
<proteinExistence type="predicted"/>
<dbReference type="Proteomes" id="UP000789920">
    <property type="component" value="Unassembled WGS sequence"/>
</dbReference>
<comment type="caution">
    <text evidence="1">The sequence shown here is derived from an EMBL/GenBank/DDBJ whole genome shotgun (WGS) entry which is preliminary data.</text>
</comment>
<evidence type="ECO:0000313" key="2">
    <source>
        <dbReference type="Proteomes" id="UP000789920"/>
    </source>
</evidence>
<sequence>MNISTLSHDVIDENKESPTYGQPVKKDYLLIELCDTGLGIDPEFIEHIWESFSKGDTSLTRKQDGTGLGLSICKNLVAINGGEIKVESKLRQGSKFWLKWNIELIENLSKYQEKFHFLPDFIRSKRILVIHPVENARNSIINHLKSIENVDVFDTFDKAVQKAKDYVELHKKFAYDLIFIGLYEKNEEEVVNAVSELRKIELNCNNSLTSLVVFIVFPSDRGRALVEKLIKNVEGRCEIIYTPITWRKLIGQFSNIDNDLNGNGKNSCAKIFNRIDNDSINLRTIMQQLSELGYSTISATSVQDAINIIKTEFGSLNDIYSKSRKISMILIDYNLSTMAGFDVSKAIRSVSKIPIVAVTDLFTEEIRNKCVNCGLNDCLLKPLKAEQLENILTKYVVED</sequence>
<gene>
    <name evidence="1" type="ORF">RPERSI_LOCUS12757</name>
</gene>
<evidence type="ECO:0000313" key="1">
    <source>
        <dbReference type="EMBL" id="CAG8736978.1"/>
    </source>
</evidence>
<reference evidence="1" key="1">
    <citation type="submission" date="2021-06" db="EMBL/GenBank/DDBJ databases">
        <authorList>
            <person name="Kallberg Y."/>
            <person name="Tangrot J."/>
            <person name="Rosling A."/>
        </authorList>
    </citation>
    <scope>NUCLEOTIDE SEQUENCE</scope>
    <source>
        <strain evidence="1">MA461A</strain>
    </source>
</reference>
<dbReference type="EMBL" id="CAJVQC010027612">
    <property type="protein sequence ID" value="CAG8736978.1"/>
    <property type="molecule type" value="Genomic_DNA"/>
</dbReference>
<accession>A0ACA9Q5C2</accession>
<protein>
    <submittedName>
        <fullName evidence="1">32671_t:CDS:1</fullName>
    </submittedName>
</protein>